<dbReference type="OrthoDB" id="270584at2759"/>
<dbReference type="InParanoid" id="A0A7E5X2M0"/>
<gene>
    <name evidence="18" type="primary">LOC113508539</name>
</gene>
<keyword evidence="4 15" id="KW-0813">Transport</keyword>
<dbReference type="GO" id="GO:1901029">
    <property type="term" value="P:negative regulation of mitochondrial outer membrane permeabilization involved in apoptotic signaling pathway"/>
    <property type="evidence" value="ECO:0007669"/>
    <property type="project" value="TreeGrafter"/>
</dbReference>
<dbReference type="PRINTS" id="PR00926">
    <property type="entry name" value="MITOCARRIER"/>
</dbReference>
<dbReference type="InterPro" id="IPR023395">
    <property type="entry name" value="MCP_dom_sf"/>
</dbReference>
<reference evidence="18" key="1">
    <citation type="submission" date="2025-08" db="UniProtKB">
        <authorList>
            <consortium name="RefSeq"/>
        </authorList>
    </citation>
    <scope>IDENTIFICATION</scope>
</reference>
<dbReference type="KEGG" id="tnl:113508539"/>
<accession>A0A7E5X2M0</accession>
<evidence type="ECO:0000256" key="13">
    <source>
        <dbReference type="ARBA" id="ARBA00045250"/>
    </source>
</evidence>
<evidence type="ECO:0000256" key="7">
    <source>
        <dbReference type="ARBA" id="ARBA00022737"/>
    </source>
</evidence>
<evidence type="ECO:0000313" key="17">
    <source>
        <dbReference type="Proteomes" id="UP000322000"/>
    </source>
</evidence>
<dbReference type="Pfam" id="PF00153">
    <property type="entry name" value="Mito_carr"/>
    <property type="match status" value="3"/>
</dbReference>
<dbReference type="GO" id="GO:1990544">
    <property type="term" value="P:mitochondrial ATP transmembrane transport"/>
    <property type="evidence" value="ECO:0007669"/>
    <property type="project" value="InterPro"/>
</dbReference>
<dbReference type="GO" id="GO:0140021">
    <property type="term" value="P:mitochondrial ADP transmembrane transport"/>
    <property type="evidence" value="ECO:0007669"/>
    <property type="project" value="InterPro"/>
</dbReference>
<comment type="caution">
    <text evidence="16">Lacks conserved residue(s) required for the propagation of feature annotation.</text>
</comment>
<keyword evidence="6 14" id="KW-0812">Transmembrane</keyword>
<protein>
    <recommendedName>
        <fullName evidence="16">ADP/ATP translocase</fullName>
    </recommendedName>
    <alternativeName>
        <fullName evidence="16">ADP,ATP carrier protein</fullName>
    </alternativeName>
</protein>
<evidence type="ECO:0000256" key="10">
    <source>
        <dbReference type="ARBA" id="ARBA00023128"/>
    </source>
</evidence>
<dbReference type="Proteomes" id="UP000322000">
    <property type="component" value="Chromosome 1"/>
</dbReference>
<evidence type="ECO:0000256" key="8">
    <source>
        <dbReference type="ARBA" id="ARBA00022792"/>
    </source>
</evidence>
<dbReference type="PANTHER" id="PTHR45635:SF14">
    <property type="entry name" value="ADP_ATP TRANSLOCASE"/>
    <property type="match status" value="1"/>
</dbReference>
<keyword evidence="11 14" id="KW-0472">Membrane</keyword>
<comment type="similarity">
    <text evidence="2 15">Belongs to the mitochondrial carrier (TC 2.A.29) family.</text>
</comment>
<dbReference type="Gene3D" id="1.50.40.10">
    <property type="entry name" value="Mitochondrial carrier domain"/>
    <property type="match status" value="1"/>
</dbReference>
<evidence type="ECO:0000256" key="15">
    <source>
        <dbReference type="RuleBase" id="RU000488"/>
    </source>
</evidence>
<evidence type="ECO:0000256" key="4">
    <source>
        <dbReference type="ARBA" id="ARBA00022448"/>
    </source>
</evidence>
<comment type="catalytic activity">
    <reaction evidence="12">
        <text>ADP(in) + ATP(out) = ADP(out) + ATP(in)</text>
        <dbReference type="Rhea" id="RHEA:34999"/>
        <dbReference type="ChEBI" id="CHEBI:30616"/>
        <dbReference type="ChEBI" id="CHEBI:456216"/>
    </reaction>
    <physiologicalReaction direction="left-to-right" evidence="12">
        <dbReference type="Rhea" id="RHEA:35000"/>
    </physiologicalReaction>
</comment>
<dbReference type="FunFam" id="1.50.40.10:FF:000002">
    <property type="entry name" value="Putative ADP/ATP translocase 2-like"/>
    <property type="match status" value="1"/>
</dbReference>
<evidence type="ECO:0000256" key="6">
    <source>
        <dbReference type="ARBA" id="ARBA00022692"/>
    </source>
</evidence>
<feature type="transmembrane region" description="Helical" evidence="16">
    <location>
        <begin position="221"/>
        <end position="241"/>
    </location>
</feature>
<feature type="repeat" description="Solcar" evidence="14">
    <location>
        <begin position="17"/>
        <end position="109"/>
    </location>
</feature>
<comment type="function">
    <text evidence="16">Catalyzes the exchange of ADP and ATP across the membrane.</text>
</comment>
<dbReference type="PROSITE" id="PS50920">
    <property type="entry name" value="SOLCAR"/>
    <property type="match status" value="3"/>
</dbReference>
<dbReference type="GO" id="GO:0005471">
    <property type="term" value="F:ATP:ADP antiporter activity"/>
    <property type="evidence" value="ECO:0007669"/>
    <property type="project" value="UniProtKB-UniRule"/>
</dbReference>
<feature type="repeat" description="Solcar" evidence="14">
    <location>
        <begin position="122"/>
        <end position="211"/>
    </location>
</feature>
<evidence type="ECO:0000256" key="14">
    <source>
        <dbReference type="PROSITE-ProRule" id="PRU00282"/>
    </source>
</evidence>
<sequence length="308" mass="34374">MADKPPVKPPKPAREARAFVKDFMAGGVSAAVSKTAVAPIERVKLLLQVQHSSKQIKADKRYKGIFDVIARIPKEQGVLSFWRGNFANVLRYFPTQALNFAFKDKYKTIFLDGINKHTQFWRYFAGNLISGGAAGATSMCFVYPLDYARTRLGADVGKGKGKEFQGITDCLVKTFKSDGPVGLYRGFVVSVQGIIIYRATYFGFFDTARAYLPDPKNTPLVITWMIAQTVTTFAGFTSYPLDTVRRRMMMQSGRSVEQRQYKSTAHCWASILKNEGIKAFYKGALSNVFRGAGAALVLVLYDEVKKLF</sequence>
<dbReference type="GeneID" id="113508539"/>
<comment type="function">
    <text evidence="13">ADP:ATP antiporter that mediates import of ADP into the mitochondrial matrix for ATP synthesis, and export of ATP out to fuel the cell. Cycles between the cytoplasmic-open state (c-state) and the matrix-open state (m-state): operates by the alternating access mechanism with a single substrate-binding site intermittently exposed to either the cytosolic (c-state) or matrix (m-state) side of the inner mitochondrial membrane.</text>
</comment>
<feature type="repeat" description="Solcar" evidence="14">
    <location>
        <begin position="218"/>
        <end position="307"/>
    </location>
</feature>
<feature type="transmembrane region" description="Helical" evidence="16">
    <location>
        <begin position="183"/>
        <end position="201"/>
    </location>
</feature>
<keyword evidence="7" id="KW-0677">Repeat</keyword>
<keyword evidence="8" id="KW-0999">Mitochondrion inner membrane</keyword>
<keyword evidence="17" id="KW-1185">Reference proteome</keyword>
<evidence type="ECO:0000256" key="12">
    <source>
        <dbReference type="ARBA" id="ARBA00024143"/>
    </source>
</evidence>
<evidence type="ECO:0000256" key="1">
    <source>
        <dbReference type="ARBA" id="ARBA00004448"/>
    </source>
</evidence>
<dbReference type="GO" id="GO:0005743">
    <property type="term" value="C:mitochondrial inner membrane"/>
    <property type="evidence" value="ECO:0007669"/>
    <property type="project" value="UniProtKB-SubCell"/>
</dbReference>
<dbReference type="PANTHER" id="PTHR45635">
    <property type="entry name" value="ADP,ATP CARRIER PROTEIN 1-RELATED-RELATED"/>
    <property type="match status" value="1"/>
</dbReference>
<keyword evidence="5" id="KW-0050">Antiport</keyword>
<evidence type="ECO:0000256" key="9">
    <source>
        <dbReference type="ARBA" id="ARBA00022989"/>
    </source>
</evidence>
<dbReference type="SUPFAM" id="SSF103506">
    <property type="entry name" value="Mitochondrial carrier"/>
    <property type="match status" value="1"/>
</dbReference>
<evidence type="ECO:0000313" key="18">
    <source>
        <dbReference type="RefSeq" id="XP_026747448.1"/>
    </source>
</evidence>
<evidence type="ECO:0000256" key="16">
    <source>
        <dbReference type="RuleBase" id="RU368008"/>
    </source>
</evidence>
<dbReference type="AlphaFoldDB" id="A0A7E5X2M0"/>
<name>A0A7E5X2M0_TRINI</name>
<evidence type="ECO:0000256" key="11">
    <source>
        <dbReference type="ARBA" id="ARBA00023136"/>
    </source>
</evidence>
<dbReference type="PRINTS" id="PR00927">
    <property type="entry name" value="ADPTRNSLCASE"/>
</dbReference>
<keyword evidence="9 16" id="KW-1133">Transmembrane helix</keyword>
<evidence type="ECO:0000256" key="2">
    <source>
        <dbReference type="ARBA" id="ARBA00006375"/>
    </source>
</evidence>
<comment type="subunit">
    <text evidence="3 16">Monomer.</text>
</comment>
<keyword evidence="10" id="KW-0496">Mitochondrion</keyword>
<proteinExistence type="inferred from homology"/>
<evidence type="ECO:0000256" key="5">
    <source>
        <dbReference type="ARBA" id="ARBA00022449"/>
    </source>
</evidence>
<dbReference type="InterPro" id="IPR002067">
    <property type="entry name" value="MCP"/>
</dbReference>
<comment type="subcellular location">
    <subcellularLocation>
        <location evidence="16">Membrane</location>
        <topology evidence="16">Multi-pass membrane protein</topology>
    </subcellularLocation>
    <subcellularLocation>
        <location evidence="1">Mitochondrion inner membrane</location>
        <topology evidence="1">Multi-pass membrane protein</topology>
    </subcellularLocation>
</comment>
<dbReference type="InterPro" id="IPR018108">
    <property type="entry name" value="MCP_transmembrane"/>
</dbReference>
<organism evidence="17 18">
    <name type="scientific">Trichoplusia ni</name>
    <name type="common">Cabbage looper</name>
    <dbReference type="NCBI Taxonomy" id="7111"/>
    <lineage>
        <taxon>Eukaryota</taxon>
        <taxon>Metazoa</taxon>
        <taxon>Ecdysozoa</taxon>
        <taxon>Arthropoda</taxon>
        <taxon>Hexapoda</taxon>
        <taxon>Insecta</taxon>
        <taxon>Pterygota</taxon>
        <taxon>Neoptera</taxon>
        <taxon>Endopterygota</taxon>
        <taxon>Lepidoptera</taxon>
        <taxon>Glossata</taxon>
        <taxon>Ditrysia</taxon>
        <taxon>Noctuoidea</taxon>
        <taxon>Noctuidae</taxon>
        <taxon>Plusiinae</taxon>
        <taxon>Trichoplusia</taxon>
    </lineage>
</organism>
<dbReference type="InterPro" id="IPR002113">
    <property type="entry name" value="ADT_euk_type"/>
</dbReference>
<dbReference type="RefSeq" id="XP_026747448.1">
    <property type="nucleotide sequence ID" value="XM_026891647.1"/>
</dbReference>
<evidence type="ECO:0000256" key="3">
    <source>
        <dbReference type="ARBA" id="ARBA00011245"/>
    </source>
</evidence>